<evidence type="ECO:0000313" key="1">
    <source>
        <dbReference type="EMBL" id="HIZ25192.1"/>
    </source>
</evidence>
<dbReference type="EMBL" id="DXBS01000130">
    <property type="protein sequence ID" value="HIZ25192.1"/>
    <property type="molecule type" value="Genomic_DNA"/>
</dbReference>
<reference evidence="1" key="2">
    <citation type="submission" date="2021-04" db="EMBL/GenBank/DDBJ databases">
        <authorList>
            <person name="Gilroy R."/>
        </authorList>
    </citation>
    <scope>NUCLEOTIDE SEQUENCE</scope>
    <source>
        <strain evidence="1">CHK33-5263</strain>
    </source>
</reference>
<comment type="caution">
    <text evidence="1">The sequence shown here is derived from an EMBL/GenBank/DDBJ whole genome shotgun (WGS) entry which is preliminary data.</text>
</comment>
<gene>
    <name evidence="1" type="ORF">H9812_07000</name>
</gene>
<dbReference type="AlphaFoldDB" id="A0A9D2DXQ0"/>
<name>A0A9D2DXQ0_9FIRM</name>
<feature type="non-terminal residue" evidence="1">
    <location>
        <position position="766"/>
    </location>
</feature>
<dbReference type="Proteomes" id="UP000824044">
    <property type="component" value="Unassembled WGS sequence"/>
</dbReference>
<sequence length="766" mass="80005">MTKKVQKILLIIFLSALIVSLMAASFLYASTYGRYSGGTLSDDSTYDDTIEFIGTERYIVRTPEELNDAIENGYSYIQIADDAEQPFVITTDVQDVSTNLVLDLNGTVVVRNSRNPMLNVSQGVSVVLVYDSSEEHAGAFYNPVGSALQVSGGTMTIGSGNYESGPRTNEYADATAAGTLSPQTDDIVLFSRGGVTSPATVDRVNGTTFSPVTIAENTSYVPVTTGNYYYQSEADSGYSFLTEDTFLIYTLEEGEIAGEDSSFGKGTLLVDDRKLTVPCNVASCDFYYYYATGDKAEDGTDIYAVVYGYWDVKELAEQGSSLESAGLQWPYAAIRMTAGEGFVRGGNFVNQFDVANTYGILTEENSKDGATGSLVVSETGRAGTTNFTARGEAVCIGCWEGDVAISGGNFSSELGNTIVMSGGELNITAGNFNKNVQASAKEGNGAAISMQDGALTIAGTQTDTKSVQFTVTGSYVNGIEAQGGTITAQNASFLFNGTSAGNNTGVASEGGQVKLTSCTFTMPGSNNRGVNASGGSTSISGGELNVGNIDTNESNFGIEAAGGRVDAENATINVYGTSSAGIYTSGTNPQLNITGSFACTVTQGQGTELSSAAIMATSGSVTFETDNGTINTNGVGVVVRGGTLTQNDGTLTVNTQRGTGIYIANGNFTQAAGTLSVNSTIRSTTWADFITGTEGVANSNQTQTTNGIYITDGSLTANGTLDVTHTGEENAKYEETDYAFLQQQITSYAVRVEGSADADTVVTINQ</sequence>
<accession>A0A9D2DXQ0</accession>
<reference evidence="1" key="1">
    <citation type="journal article" date="2021" name="PeerJ">
        <title>Extensive microbial diversity within the chicken gut microbiome revealed by metagenomics and culture.</title>
        <authorList>
            <person name="Gilroy R."/>
            <person name="Ravi A."/>
            <person name="Getino M."/>
            <person name="Pursley I."/>
            <person name="Horton D.L."/>
            <person name="Alikhan N.F."/>
            <person name="Baker D."/>
            <person name="Gharbi K."/>
            <person name="Hall N."/>
            <person name="Watson M."/>
            <person name="Adriaenssens E.M."/>
            <person name="Foster-Nyarko E."/>
            <person name="Jarju S."/>
            <person name="Secka A."/>
            <person name="Antonio M."/>
            <person name="Oren A."/>
            <person name="Chaudhuri R.R."/>
            <person name="La Ragione R."/>
            <person name="Hildebrand F."/>
            <person name="Pallen M.J."/>
        </authorList>
    </citation>
    <scope>NUCLEOTIDE SEQUENCE</scope>
    <source>
        <strain evidence="1">CHK33-5263</strain>
    </source>
</reference>
<organism evidence="1 2">
    <name type="scientific">Candidatus Gallimonas intestinigallinarum</name>
    <dbReference type="NCBI Taxonomy" id="2838604"/>
    <lineage>
        <taxon>Bacteria</taxon>
        <taxon>Bacillati</taxon>
        <taxon>Bacillota</taxon>
        <taxon>Clostridia</taxon>
        <taxon>Candidatus Gallimonas</taxon>
    </lineage>
</organism>
<evidence type="ECO:0000313" key="2">
    <source>
        <dbReference type="Proteomes" id="UP000824044"/>
    </source>
</evidence>
<protein>
    <submittedName>
        <fullName evidence="1">Uncharacterized protein</fullName>
    </submittedName>
</protein>
<proteinExistence type="predicted"/>